<evidence type="ECO:0000259" key="5">
    <source>
        <dbReference type="PROSITE" id="PS50853"/>
    </source>
</evidence>
<dbReference type="Proteomes" id="UP001501371">
    <property type="component" value="Unassembled WGS sequence"/>
</dbReference>
<keyword evidence="3" id="KW-0119">Carbohydrate metabolism</keyword>
<feature type="chain" id="PRO_5045824737" evidence="4">
    <location>
        <begin position="23"/>
        <end position="323"/>
    </location>
</feature>
<keyword evidence="7" id="KW-1185">Reference proteome</keyword>
<evidence type="ECO:0000313" key="6">
    <source>
        <dbReference type="EMBL" id="GAA1184513.1"/>
    </source>
</evidence>
<keyword evidence="2" id="KW-0378">Hydrolase</keyword>
<keyword evidence="1" id="KW-0677">Repeat</keyword>
<evidence type="ECO:0000256" key="2">
    <source>
        <dbReference type="ARBA" id="ARBA00023295"/>
    </source>
</evidence>
<dbReference type="RefSeq" id="WP_344280283.1">
    <property type="nucleotide sequence ID" value="NZ_BAAAKV010000046.1"/>
</dbReference>
<dbReference type="SUPFAM" id="SSF49265">
    <property type="entry name" value="Fibronectin type III"/>
    <property type="match status" value="2"/>
</dbReference>
<gene>
    <name evidence="6" type="ORF">GCM10009654_47590</name>
</gene>
<dbReference type="PANTHER" id="PTHR46708:SF2">
    <property type="entry name" value="FIBRONECTIN TYPE-III DOMAIN-CONTAINING PROTEIN"/>
    <property type="match status" value="1"/>
</dbReference>
<dbReference type="PROSITE" id="PS51257">
    <property type="entry name" value="PROKAR_LIPOPROTEIN"/>
    <property type="match status" value="1"/>
</dbReference>
<keyword evidence="3" id="KW-0624">Polysaccharide degradation</keyword>
<keyword evidence="4" id="KW-0732">Signal</keyword>
<protein>
    <submittedName>
        <fullName evidence="6">Fibronectin type III domain-containing protein</fullName>
    </submittedName>
</protein>
<dbReference type="EMBL" id="BAAAKV010000046">
    <property type="protein sequence ID" value="GAA1184513.1"/>
    <property type="molecule type" value="Genomic_DNA"/>
</dbReference>
<dbReference type="PANTHER" id="PTHR46708">
    <property type="entry name" value="TENASCIN"/>
    <property type="match status" value="1"/>
</dbReference>
<evidence type="ECO:0000256" key="1">
    <source>
        <dbReference type="ARBA" id="ARBA00022737"/>
    </source>
</evidence>
<dbReference type="Gene3D" id="2.60.40.10">
    <property type="entry name" value="Immunoglobulins"/>
    <property type="match status" value="2"/>
</dbReference>
<dbReference type="InterPro" id="IPR050991">
    <property type="entry name" value="ECM_Regulatory_Proteins"/>
</dbReference>
<organism evidence="6 7">
    <name type="scientific">Streptomyces hebeiensis</name>
    <dbReference type="NCBI Taxonomy" id="229486"/>
    <lineage>
        <taxon>Bacteria</taxon>
        <taxon>Bacillati</taxon>
        <taxon>Actinomycetota</taxon>
        <taxon>Actinomycetes</taxon>
        <taxon>Kitasatosporales</taxon>
        <taxon>Streptomycetaceae</taxon>
        <taxon>Streptomyces</taxon>
    </lineage>
</organism>
<reference evidence="7" key="1">
    <citation type="journal article" date="2019" name="Int. J. Syst. Evol. Microbiol.">
        <title>The Global Catalogue of Microorganisms (GCM) 10K type strain sequencing project: providing services to taxonomists for standard genome sequencing and annotation.</title>
        <authorList>
            <consortium name="The Broad Institute Genomics Platform"/>
            <consortium name="The Broad Institute Genome Sequencing Center for Infectious Disease"/>
            <person name="Wu L."/>
            <person name="Ma J."/>
        </authorList>
    </citation>
    <scope>NUCLEOTIDE SEQUENCE [LARGE SCALE GENOMIC DNA]</scope>
    <source>
        <strain evidence="7">JCM 12696</strain>
    </source>
</reference>
<dbReference type="InterPro" id="IPR013783">
    <property type="entry name" value="Ig-like_fold"/>
</dbReference>
<dbReference type="CDD" id="cd00063">
    <property type="entry name" value="FN3"/>
    <property type="match status" value="2"/>
</dbReference>
<name>A0ABP4FK89_9ACTN</name>
<comment type="caution">
    <text evidence="6">The sequence shown here is derived from an EMBL/GenBank/DDBJ whole genome shotgun (WGS) entry which is preliminary data.</text>
</comment>
<dbReference type="InterPro" id="IPR003961">
    <property type="entry name" value="FN3_dom"/>
</dbReference>
<feature type="signal peptide" evidence="4">
    <location>
        <begin position="1"/>
        <end position="22"/>
    </location>
</feature>
<evidence type="ECO:0000256" key="3">
    <source>
        <dbReference type="ARBA" id="ARBA00023326"/>
    </source>
</evidence>
<accession>A0ABP4FK89</accession>
<feature type="domain" description="Fibronectin type-III" evidence="5">
    <location>
        <begin position="126"/>
        <end position="216"/>
    </location>
</feature>
<dbReference type="Pfam" id="PF00041">
    <property type="entry name" value="fn3"/>
    <property type="match status" value="2"/>
</dbReference>
<keyword evidence="2" id="KW-0326">Glycosidase</keyword>
<feature type="domain" description="Fibronectin type-III" evidence="5">
    <location>
        <begin position="33"/>
        <end position="119"/>
    </location>
</feature>
<dbReference type="SMART" id="SM00060">
    <property type="entry name" value="FN3"/>
    <property type="match status" value="3"/>
</dbReference>
<evidence type="ECO:0000256" key="4">
    <source>
        <dbReference type="SAM" id="SignalP"/>
    </source>
</evidence>
<evidence type="ECO:0000313" key="7">
    <source>
        <dbReference type="Proteomes" id="UP001501371"/>
    </source>
</evidence>
<dbReference type="InterPro" id="IPR036116">
    <property type="entry name" value="FN3_sf"/>
</dbReference>
<proteinExistence type="predicted"/>
<sequence length="323" mass="33883">MRGFPRTAAFLSAAVLALTACDAEGGSPQAPSAPAGVTAQAGSATSVHVMWHEAPGTADVERYEIYRGETKVKDVPAQHTMADVTGLKPATSYTFTVRARAGRGLSPHSGGVSVTTPAAVAEDTTAPARPTGLRGVSDGARAARLQWNGATGDQGITSYDVLQNGTKIHSVAGNTTTTRLTRLRPGTRYRFTIVARDAAGNASPAGRAVEITTPRGPGDDPATAPLDFRVAPRAADGAYYADLSWLAPRTGAEVLSYQIRLNGSFVTTLTWGDEPPRGRAGYRMHLGRKADETYRIAIRAQLPDGTWGSLSPERTTVTGGVRP</sequence>
<dbReference type="PROSITE" id="PS50853">
    <property type="entry name" value="FN3"/>
    <property type="match status" value="2"/>
</dbReference>